<organism evidence="2 3">
    <name type="scientific">Terriglobus roseus</name>
    <dbReference type="NCBI Taxonomy" id="392734"/>
    <lineage>
        <taxon>Bacteria</taxon>
        <taxon>Pseudomonadati</taxon>
        <taxon>Acidobacteriota</taxon>
        <taxon>Terriglobia</taxon>
        <taxon>Terriglobales</taxon>
        <taxon>Acidobacteriaceae</taxon>
        <taxon>Terriglobus</taxon>
    </lineage>
</organism>
<name>A0A1G7G227_9BACT</name>
<gene>
    <name evidence="2" type="ORF">SAMN05444167_0527</name>
</gene>
<dbReference type="Pfam" id="PF17319">
    <property type="entry name" value="DUF5362"/>
    <property type="match status" value="1"/>
</dbReference>
<proteinExistence type="predicted"/>
<evidence type="ECO:0000256" key="1">
    <source>
        <dbReference type="SAM" id="Phobius"/>
    </source>
</evidence>
<dbReference type="RefSeq" id="WP_083343775.1">
    <property type="nucleotide sequence ID" value="NZ_LT629690.1"/>
</dbReference>
<dbReference type="EMBL" id="LT629690">
    <property type="protein sequence ID" value="SDE82167.1"/>
    <property type="molecule type" value="Genomic_DNA"/>
</dbReference>
<dbReference type="AlphaFoldDB" id="A0A1G7G227"/>
<accession>A0A1G7G227</accession>
<dbReference type="Proteomes" id="UP000182427">
    <property type="component" value="Chromosome I"/>
</dbReference>
<keyword evidence="1" id="KW-1133">Transmembrane helix</keyword>
<feature type="transmembrane region" description="Helical" evidence="1">
    <location>
        <begin position="42"/>
        <end position="70"/>
    </location>
</feature>
<dbReference type="InterPro" id="IPR035287">
    <property type="entry name" value="DUF5362"/>
</dbReference>
<keyword evidence="1" id="KW-0472">Membrane</keyword>
<keyword evidence="1" id="KW-0812">Transmembrane</keyword>
<keyword evidence="3" id="KW-1185">Reference proteome</keyword>
<protein>
    <submittedName>
        <fullName evidence="2">Uncharacterized protein</fullName>
    </submittedName>
</protein>
<reference evidence="2 3" key="1">
    <citation type="submission" date="2016-10" db="EMBL/GenBank/DDBJ databases">
        <authorList>
            <person name="de Groot N.N."/>
        </authorList>
    </citation>
    <scope>NUCLEOTIDE SEQUENCE [LARGE SCALE GENOMIC DNA]</scope>
    <source>
        <strain evidence="2 3">GAS232</strain>
    </source>
</reference>
<sequence length="101" mass="11127">MILTKLSHQQVIGTLRATGSSDRDVLFAKKEELLQETKRLKLLGIVPLIAGTILTASLVGAIVGIPMLFVGYSVRKAYKHNLQVSDEAFTEYLRSLDSLPE</sequence>
<dbReference type="OrthoDB" id="9954678at2"/>
<evidence type="ECO:0000313" key="3">
    <source>
        <dbReference type="Proteomes" id="UP000182427"/>
    </source>
</evidence>
<evidence type="ECO:0000313" key="2">
    <source>
        <dbReference type="EMBL" id="SDE82167.1"/>
    </source>
</evidence>